<dbReference type="SUPFAM" id="SSF69118">
    <property type="entry name" value="AhpD-like"/>
    <property type="match status" value="1"/>
</dbReference>
<organism evidence="2 3">
    <name type="scientific">Actinomadura logoneensis</name>
    <dbReference type="NCBI Taxonomy" id="2293572"/>
    <lineage>
        <taxon>Bacteria</taxon>
        <taxon>Bacillati</taxon>
        <taxon>Actinomycetota</taxon>
        <taxon>Actinomycetes</taxon>
        <taxon>Streptosporangiales</taxon>
        <taxon>Thermomonosporaceae</taxon>
        <taxon>Actinomadura</taxon>
    </lineage>
</organism>
<evidence type="ECO:0000259" key="1">
    <source>
        <dbReference type="Pfam" id="PF02627"/>
    </source>
</evidence>
<dbReference type="NCBIfam" id="TIGR00778">
    <property type="entry name" value="ahpD_dom"/>
    <property type="match status" value="1"/>
</dbReference>
<sequence length="152" mass="16855">MEQRLPNLRTTAADAYKAMLALEGALGRSGVPAVTLDLVRLRVSQINGCSFCVDMHAADLKKRGESDRRIWSVAAWRESTRFTPEERAALNLAEYATRIADTPDAVPDAVWDDAADHYSEEDLAHLVMAIAAINAWNRINVTIRNTSTYDAH</sequence>
<keyword evidence="3" id="KW-1185">Reference proteome</keyword>
<dbReference type="OrthoDB" id="331146at2"/>
<dbReference type="RefSeq" id="WP_117355702.1">
    <property type="nucleotide sequence ID" value="NZ_QURH01000026.1"/>
</dbReference>
<dbReference type="Gene3D" id="1.20.1290.10">
    <property type="entry name" value="AhpD-like"/>
    <property type="match status" value="1"/>
</dbReference>
<protein>
    <submittedName>
        <fullName evidence="2">Carboxymuconolactone decarboxylase family protein</fullName>
    </submittedName>
</protein>
<evidence type="ECO:0000313" key="3">
    <source>
        <dbReference type="Proteomes" id="UP000261811"/>
    </source>
</evidence>
<comment type="caution">
    <text evidence="2">The sequence shown here is derived from an EMBL/GenBank/DDBJ whole genome shotgun (WGS) entry which is preliminary data.</text>
</comment>
<name>A0A372JTM0_9ACTN</name>
<dbReference type="InterPro" id="IPR003779">
    <property type="entry name" value="CMD-like"/>
</dbReference>
<dbReference type="GO" id="GO:0051920">
    <property type="term" value="F:peroxiredoxin activity"/>
    <property type="evidence" value="ECO:0007669"/>
    <property type="project" value="InterPro"/>
</dbReference>
<dbReference type="EMBL" id="QURH01000026">
    <property type="protein sequence ID" value="RFU43372.1"/>
    <property type="molecule type" value="Genomic_DNA"/>
</dbReference>
<evidence type="ECO:0000313" key="2">
    <source>
        <dbReference type="EMBL" id="RFU43372.1"/>
    </source>
</evidence>
<dbReference type="PANTHER" id="PTHR34846:SF10">
    <property type="entry name" value="CYTOPLASMIC PROTEIN"/>
    <property type="match status" value="1"/>
</dbReference>
<dbReference type="InterPro" id="IPR004675">
    <property type="entry name" value="AhpD_core"/>
</dbReference>
<reference evidence="2 3" key="1">
    <citation type="submission" date="2018-08" db="EMBL/GenBank/DDBJ databases">
        <title>Actinomadura jelena sp. nov., a novel Actinomycete isolated from soil in Chad.</title>
        <authorList>
            <person name="Shi L."/>
        </authorList>
    </citation>
    <scope>NUCLEOTIDE SEQUENCE [LARGE SCALE GENOMIC DNA]</scope>
    <source>
        <strain evidence="2 3">NEAU-G17</strain>
    </source>
</reference>
<dbReference type="AlphaFoldDB" id="A0A372JTM0"/>
<dbReference type="PANTHER" id="PTHR34846">
    <property type="entry name" value="4-CARBOXYMUCONOLACTONE DECARBOXYLASE FAMILY PROTEIN (AFU_ORTHOLOGUE AFUA_6G11590)"/>
    <property type="match status" value="1"/>
</dbReference>
<dbReference type="Proteomes" id="UP000261811">
    <property type="component" value="Unassembled WGS sequence"/>
</dbReference>
<accession>A0A372JTM0</accession>
<dbReference type="InterPro" id="IPR029032">
    <property type="entry name" value="AhpD-like"/>
</dbReference>
<feature type="domain" description="Carboxymuconolactone decarboxylase-like" evidence="1">
    <location>
        <begin position="14"/>
        <end position="94"/>
    </location>
</feature>
<proteinExistence type="predicted"/>
<gene>
    <name evidence="2" type="ORF">DZF91_01390</name>
</gene>
<dbReference type="Pfam" id="PF02627">
    <property type="entry name" value="CMD"/>
    <property type="match status" value="1"/>
</dbReference>